<keyword evidence="3" id="KW-1185">Reference proteome</keyword>
<dbReference type="EMBL" id="JADBEB010000001">
    <property type="protein sequence ID" value="MBE1488290.1"/>
    <property type="molecule type" value="Genomic_DNA"/>
</dbReference>
<accession>A0A927MC01</accession>
<gene>
    <name evidence="2" type="ORF">H4W31_003928</name>
</gene>
<comment type="caution">
    <text evidence="2">The sequence shown here is derived from an EMBL/GenBank/DDBJ whole genome shotgun (WGS) entry which is preliminary data.</text>
</comment>
<feature type="region of interest" description="Disordered" evidence="1">
    <location>
        <begin position="43"/>
        <end position="103"/>
    </location>
</feature>
<protein>
    <submittedName>
        <fullName evidence="2">Uncharacterized protein</fullName>
    </submittedName>
</protein>
<proteinExistence type="predicted"/>
<feature type="compositionally biased region" description="Basic residues" evidence="1">
    <location>
        <begin position="65"/>
        <end position="79"/>
    </location>
</feature>
<organism evidence="2 3">
    <name type="scientific">Plantactinospora soyae</name>
    <dbReference type="NCBI Taxonomy" id="1544732"/>
    <lineage>
        <taxon>Bacteria</taxon>
        <taxon>Bacillati</taxon>
        <taxon>Actinomycetota</taxon>
        <taxon>Actinomycetes</taxon>
        <taxon>Micromonosporales</taxon>
        <taxon>Micromonosporaceae</taxon>
        <taxon>Plantactinospora</taxon>
    </lineage>
</organism>
<name>A0A927MC01_9ACTN</name>
<reference evidence="2" key="1">
    <citation type="submission" date="2020-10" db="EMBL/GenBank/DDBJ databases">
        <title>Sequencing the genomes of 1000 actinobacteria strains.</title>
        <authorList>
            <person name="Klenk H.-P."/>
        </authorList>
    </citation>
    <scope>NUCLEOTIDE SEQUENCE</scope>
    <source>
        <strain evidence="2">DSM 46832</strain>
    </source>
</reference>
<evidence type="ECO:0000313" key="2">
    <source>
        <dbReference type="EMBL" id="MBE1488290.1"/>
    </source>
</evidence>
<dbReference type="AlphaFoldDB" id="A0A927MC01"/>
<dbReference type="Proteomes" id="UP000649753">
    <property type="component" value="Unassembled WGS sequence"/>
</dbReference>
<evidence type="ECO:0000256" key="1">
    <source>
        <dbReference type="SAM" id="MobiDB-lite"/>
    </source>
</evidence>
<evidence type="ECO:0000313" key="3">
    <source>
        <dbReference type="Proteomes" id="UP000649753"/>
    </source>
</evidence>
<sequence>MMHMGWRLITRVMIQIPSTDHEVVHSDNLALGARRQWHGHVLIGRRSRHTGPVGGADSRRDPIRSARRNSGRSTGRSRHAPWSASRGDRSSCPVVSRPTTDHVDVRRPCRRAARRGGRAGVAAVHVSVAGAW</sequence>